<dbReference type="InterPro" id="IPR000653">
    <property type="entry name" value="DegT/StrS_aminotransferase"/>
</dbReference>
<dbReference type="InterPro" id="IPR015422">
    <property type="entry name" value="PyrdxlP-dep_Trfase_small"/>
</dbReference>
<dbReference type="Gene3D" id="3.90.1150.10">
    <property type="entry name" value="Aspartate Aminotransferase, domain 1"/>
    <property type="match status" value="1"/>
</dbReference>
<dbReference type="GO" id="GO:0008483">
    <property type="term" value="F:transaminase activity"/>
    <property type="evidence" value="ECO:0007669"/>
    <property type="project" value="UniProtKB-KW"/>
</dbReference>
<gene>
    <name evidence="2" type="ORF">IFO71_12195</name>
</gene>
<proteinExistence type="predicted"/>
<comment type="caution">
    <text evidence="2">The sequence shown here is derived from an EMBL/GenBank/DDBJ whole genome shotgun (WGS) entry which is preliminary data.</text>
</comment>
<evidence type="ECO:0000313" key="2">
    <source>
        <dbReference type="EMBL" id="MBD8526499.1"/>
    </source>
</evidence>
<dbReference type="InterPro" id="IPR015424">
    <property type="entry name" value="PyrdxlP-dep_Trfase"/>
</dbReference>
<keyword evidence="3" id="KW-1185">Reference proteome</keyword>
<reference evidence="2 3" key="1">
    <citation type="submission" date="2020-09" db="EMBL/GenBank/DDBJ databases">
        <title>Pseudoxanthomonas sp. CAU 1598 isolated from sand of Yaerae Beach.</title>
        <authorList>
            <person name="Kim W."/>
        </authorList>
    </citation>
    <scope>NUCLEOTIDE SEQUENCE [LARGE SCALE GENOMIC DNA]</scope>
    <source>
        <strain evidence="2 3">CAU 1598</strain>
    </source>
</reference>
<keyword evidence="1" id="KW-0663">Pyridoxal phosphate</keyword>
<evidence type="ECO:0000256" key="1">
    <source>
        <dbReference type="ARBA" id="ARBA00022898"/>
    </source>
</evidence>
<protein>
    <submittedName>
        <fullName evidence="2">DegT/DnrJ/EryC1/StrS aminotransferase family protein</fullName>
    </submittedName>
</protein>
<keyword evidence="2" id="KW-0808">Transferase</keyword>
<keyword evidence="2" id="KW-0032">Aminotransferase</keyword>
<dbReference type="EMBL" id="JACYTR010000024">
    <property type="protein sequence ID" value="MBD8526499.1"/>
    <property type="molecule type" value="Genomic_DNA"/>
</dbReference>
<evidence type="ECO:0000313" key="3">
    <source>
        <dbReference type="Proteomes" id="UP000613768"/>
    </source>
</evidence>
<dbReference type="RefSeq" id="WP_192029920.1">
    <property type="nucleotide sequence ID" value="NZ_JACYTR010000024.1"/>
</dbReference>
<dbReference type="Pfam" id="PF01041">
    <property type="entry name" value="DegT_DnrJ_EryC1"/>
    <property type="match status" value="1"/>
</dbReference>
<dbReference type="Proteomes" id="UP000613768">
    <property type="component" value="Unassembled WGS sequence"/>
</dbReference>
<name>A0AAW3ZPD5_9GAMM</name>
<dbReference type="AlphaFoldDB" id="A0AAW3ZPD5"/>
<organism evidence="2 3">
    <name type="scientific">Pseudomarimonas arenosa</name>
    <dbReference type="NCBI Taxonomy" id="2774145"/>
    <lineage>
        <taxon>Bacteria</taxon>
        <taxon>Pseudomonadati</taxon>
        <taxon>Pseudomonadota</taxon>
        <taxon>Gammaproteobacteria</taxon>
        <taxon>Lysobacterales</taxon>
        <taxon>Lysobacteraceae</taxon>
        <taxon>Pseudomarimonas</taxon>
    </lineage>
</organism>
<accession>A0AAW3ZPD5</accession>
<sequence>MLLHDADHALRSTPLARNRLQHLLPPVHHLPFHRQRDRQVQLPVSEDIGSRCLALPLHTALGEAELDRICGALREILDRLVV</sequence>
<dbReference type="SUPFAM" id="SSF53383">
    <property type="entry name" value="PLP-dependent transferases"/>
    <property type="match status" value="1"/>
</dbReference>